<dbReference type="AlphaFoldDB" id="A0A3L8RTN5"/>
<dbReference type="EMBL" id="QUSF01000244">
    <property type="protein sequence ID" value="RLV85378.1"/>
    <property type="molecule type" value="Genomic_DNA"/>
</dbReference>
<accession>A0A3L8RTN5</accession>
<organism evidence="1 2">
    <name type="scientific">Chloebia gouldiae</name>
    <name type="common">Gouldian finch</name>
    <name type="synonym">Erythrura gouldiae</name>
    <dbReference type="NCBI Taxonomy" id="44316"/>
    <lineage>
        <taxon>Eukaryota</taxon>
        <taxon>Metazoa</taxon>
        <taxon>Chordata</taxon>
        <taxon>Craniata</taxon>
        <taxon>Vertebrata</taxon>
        <taxon>Euteleostomi</taxon>
        <taxon>Archelosauria</taxon>
        <taxon>Archosauria</taxon>
        <taxon>Dinosauria</taxon>
        <taxon>Saurischia</taxon>
        <taxon>Theropoda</taxon>
        <taxon>Coelurosauria</taxon>
        <taxon>Aves</taxon>
        <taxon>Neognathae</taxon>
        <taxon>Neoaves</taxon>
        <taxon>Telluraves</taxon>
        <taxon>Australaves</taxon>
        <taxon>Passeriformes</taxon>
        <taxon>Passeroidea</taxon>
        <taxon>Passeridae</taxon>
        <taxon>Chloebia</taxon>
    </lineage>
</organism>
<gene>
    <name evidence="1" type="ORF">DV515_00016025</name>
</gene>
<evidence type="ECO:0000313" key="1">
    <source>
        <dbReference type="EMBL" id="RLV85378.1"/>
    </source>
</evidence>
<comment type="caution">
    <text evidence="1">The sequence shown here is derived from an EMBL/GenBank/DDBJ whole genome shotgun (WGS) entry which is preliminary data.</text>
</comment>
<name>A0A3L8RTN5_CHLGU</name>
<proteinExistence type="predicted"/>
<protein>
    <submittedName>
        <fullName evidence="1">Uncharacterized protein</fullName>
    </submittedName>
</protein>
<evidence type="ECO:0000313" key="2">
    <source>
        <dbReference type="Proteomes" id="UP000276834"/>
    </source>
</evidence>
<dbReference type="Proteomes" id="UP000276834">
    <property type="component" value="Unassembled WGS sequence"/>
</dbReference>
<reference evidence="1 2" key="1">
    <citation type="journal article" date="2018" name="Proc. R. Soc. B">
        <title>A non-coding region near Follistatin controls head colour polymorphism in the Gouldian finch.</title>
        <authorList>
            <person name="Toomey M.B."/>
            <person name="Marques C.I."/>
            <person name="Andrade P."/>
            <person name="Araujo P.M."/>
            <person name="Sabatino S."/>
            <person name="Gazda M.A."/>
            <person name="Afonso S."/>
            <person name="Lopes R.J."/>
            <person name="Corbo J.C."/>
            <person name="Carneiro M."/>
        </authorList>
    </citation>
    <scope>NUCLEOTIDE SEQUENCE [LARGE SCALE GENOMIC DNA]</scope>
    <source>
        <strain evidence="1">Red01</strain>
        <tissue evidence="1">Muscle</tissue>
    </source>
</reference>
<keyword evidence="2" id="KW-1185">Reference proteome</keyword>
<sequence length="94" mass="10488">MRRDFPRAGIRSRCRGCSSWKKLEEFRECFIPSSSPKPGLNLSDPSGMWISVESFEPNHSLGRLVPTPLDAPGPGGQILLQPCIWDLEIPKPGR</sequence>